<dbReference type="PANTHER" id="PTHR24039:SF28">
    <property type="entry name" value="EGF-LIKE DOMAIN-CONTAINING PROTEIN"/>
    <property type="match status" value="1"/>
</dbReference>
<sequence>MPHKSAIIHQARLNYLDNCTIMPLQNIKTSLLSLTFLLTFASIAASETGTTCERLTALTYTQATAPSDVSAILSLIHSKINADVTNVVGIDVQWSGTEIHRRVGERLVRSSVTRLKDDGGQDDAERMQITQCFEVPFTILDVDECQVTSGEWAHKCKEPSVCVNTLGSYECVCPLLDGGGLGESLNDDGVASADFWNAIQQQPRSPWEKSLYSSAESSCPDRASTYQCCEEDGHSKEGSFCRSSFKCPVDPCNSVQANNCAVNAKCHRSSSPLSHPPYSCKCPTGTLGNGRKCPKNETPRPKVKYDGVTPTEETEILLSKEAICGCSVPVVDGCSGYKCSGKHEACVISTDKTPTCACKQGYVRDSRYGCIDEHPPVLHIRPYPGHTDDRDASVTRLSQGDRYEEHGVDIIDDNAEEYFRSLRISYSKPLPQGCLLEIGQFDVNYTVATPWTTPDYARAKRTVIIGNVNECLVKKDAGVGKSCPELVAMCDIDAGATCIDVMGSYSCKCPEGTEGDGFLPIARLKPNGKGGFVGSLVPLNYRGGTGCRDTSRPVIEILGPNPKKFRVATVAGLKGDFKTRDDDRATSTKIESLLAERRSYYENEIKFAIRASSGAELCATTSNPNVRPTDCIRATDHTYKGVVDLTPKVSIGEPTPKDGFPLQWRVPYYVIDDAGNKAQTVWRDITIEEVDLQEFEQRTRAAIMIEKKEEVDREVKRALAQERRKNSRYDATENHKSNDCPKCEDCKLYAAAKEGGGSLSASDCDSICERKVAAALASARGVIDSTTCAATTDDTLLKSLSCHFWIPSALDWTEKLIGLDALIMLMVGCFFPIVLYVSWRVFNVIFFSTAPEARTYYHSIEDEEKEKLMAQNVTYYRSPSSSTERVSQTPGSISSSHTPLRPPTASLSSQRNGIFLPQESQFNGNTPQQHQSHAQQYTSLYRAEDDTDSIYQAKSPITPSRNIPSTSTRSYNLRRHQ</sequence>
<keyword evidence="3" id="KW-0677">Repeat</keyword>
<keyword evidence="9" id="KW-0472">Membrane</keyword>
<comment type="caution">
    <text evidence="11">The sequence shown here is derived from an EMBL/GenBank/DDBJ whole genome shotgun (WGS) entry which is preliminary data.</text>
</comment>
<evidence type="ECO:0000256" key="4">
    <source>
        <dbReference type="ARBA" id="ARBA00022837"/>
    </source>
</evidence>
<name>A0ABD3QR85_9STRA</name>
<dbReference type="PROSITE" id="PS00010">
    <property type="entry name" value="ASX_HYDROXYL"/>
    <property type="match status" value="2"/>
</dbReference>
<evidence type="ECO:0000256" key="5">
    <source>
        <dbReference type="ARBA" id="ARBA00023157"/>
    </source>
</evidence>
<dbReference type="Gene3D" id="2.10.25.10">
    <property type="entry name" value="Laminin"/>
    <property type="match status" value="2"/>
</dbReference>
<evidence type="ECO:0000256" key="1">
    <source>
        <dbReference type="ARBA" id="ARBA00022536"/>
    </source>
</evidence>
<dbReference type="AlphaFoldDB" id="A0ABD3QR85"/>
<feature type="domain" description="EGF-like" evidence="10">
    <location>
        <begin position="141"/>
        <end position="183"/>
    </location>
</feature>
<comment type="caution">
    <text evidence="7">Lacks conserved residue(s) required for the propagation of feature annotation.</text>
</comment>
<keyword evidence="5" id="KW-1015">Disulfide bond</keyword>
<dbReference type="PROSITE" id="PS50026">
    <property type="entry name" value="EGF_3"/>
    <property type="match status" value="2"/>
</dbReference>
<feature type="compositionally biased region" description="Polar residues" evidence="8">
    <location>
        <begin position="949"/>
        <end position="971"/>
    </location>
</feature>
<gene>
    <name evidence="11" type="ORF">HJC23_011667</name>
</gene>
<dbReference type="SMART" id="SM00181">
    <property type="entry name" value="EGF"/>
    <property type="match status" value="3"/>
</dbReference>
<evidence type="ECO:0000256" key="6">
    <source>
        <dbReference type="ARBA" id="ARBA00023180"/>
    </source>
</evidence>
<organism evidence="11 12">
    <name type="scientific">Cyclotella cryptica</name>
    <dbReference type="NCBI Taxonomy" id="29204"/>
    <lineage>
        <taxon>Eukaryota</taxon>
        <taxon>Sar</taxon>
        <taxon>Stramenopiles</taxon>
        <taxon>Ochrophyta</taxon>
        <taxon>Bacillariophyta</taxon>
        <taxon>Coscinodiscophyceae</taxon>
        <taxon>Thalassiosirophycidae</taxon>
        <taxon>Stephanodiscales</taxon>
        <taxon>Stephanodiscaceae</taxon>
        <taxon>Cyclotella</taxon>
    </lineage>
</organism>
<proteinExistence type="predicted"/>
<evidence type="ECO:0000313" key="12">
    <source>
        <dbReference type="Proteomes" id="UP001516023"/>
    </source>
</evidence>
<keyword evidence="6" id="KW-0325">Glycoprotein</keyword>
<dbReference type="EMBL" id="JABMIG020000032">
    <property type="protein sequence ID" value="KAL3800430.1"/>
    <property type="molecule type" value="Genomic_DNA"/>
</dbReference>
<dbReference type="InterPro" id="IPR000152">
    <property type="entry name" value="EGF-type_Asp/Asn_hydroxyl_site"/>
</dbReference>
<evidence type="ECO:0000256" key="2">
    <source>
        <dbReference type="ARBA" id="ARBA00022729"/>
    </source>
</evidence>
<evidence type="ECO:0000256" key="7">
    <source>
        <dbReference type="PROSITE-ProRule" id="PRU00076"/>
    </source>
</evidence>
<keyword evidence="4" id="KW-0106">Calcium</keyword>
<feature type="domain" description="EGF-like" evidence="10">
    <location>
        <begin position="248"/>
        <end position="294"/>
    </location>
</feature>
<evidence type="ECO:0000259" key="10">
    <source>
        <dbReference type="PROSITE" id="PS50026"/>
    </source>
</evidence>
<dbReference type="CDD" id="cd00054">
    <property type="entry name" value="EGF_CA"/>
    <property type="match status" value="2"/>
</dbReference>
<accession>A0ABD3QR85</accession>
<feature type="compositionally biased region" description="Polar residues" evidence="8">
    <location>
        <begin position="905"/>
        <end position="939"/>
    </location>
</feature>
<dbReference type="SMART" id="SM00179">
    <property type="entry name" value="EGF_CA"/>
    <property type="match status" value="2"/>
</dbReference>
<dbReference type="InterPro" id="IPR018097">
    <property type="entry name" value="EGF_Ca-bd_CS"/>
</dbReference>
<keyword evidence="12" id="KW-1185">Reference proteome</keyword>
<protein>
    <recommendedName>
        <fullName evidence="10">EGF-like domain-containing protein</fullName>
    </recommendedName>
</protein>
<reference evidence="11 12" key="1">
    <citation type="journal article" date="2020" name="G3 (Bethesda)">
        <title>Improved Reference Genome for Cyclotella cryptica CCMP332, a Model for Cell Wall Morphogenesis, Salinity Adaptation, and Lipid Production in Diatoms (Bacillariophyta).</title>
        <authorList>
            <person name="Roberts W.R."/>
            <person name="Downey K.M."/>
            <person name="Ruck E.C."/>
            <person name="Traller J.C."/>
            <person name="Alverson A.J."/>
        </authorList>
    </citation>
    <scope>NUCLEOTIDE SEQUENCE [LARGE SCALE GENOMIC DNA]</scope>
    <source>
        <strain evidence="11 12">CCMP332</strain>
    </source>
</reference>
<keyword evidence="1 7" id="KW-0245">EGF-like domain</keyword>
<feature type="transmembrane region" description="Helical" evidence="9">
    <location>
        <begin position="816"/>
        <end position="837"/>
    </location>
</feature>
<keyword evidence="9" id="KW-1133">Transmembrane helix</keyword>
<evidence type="ECO:0000256" key="9">
    <source>
        <dbReference type="SAM" id="Phobius"/>
    </source>
</evidence>
<evidence type="ECO:0000313" key="11">
    <source>
        <dbReference type="EMBL" id="KAL3800430.1"/>
    </source>
</evidence>
<dbReference type="InterPro" id="IPR049883">
    <property type="entry name" value="NOTCH1_EGF-like"/>
</dbReference>
<feature type="compositionally biased region" description="Polar residues" evidence="8">
    <location>
        <begin position="879"/>
        <end position="898"/>
    </location>
</feature>
<dbReference type="PANTHER" id="PTHR24039">
    <property type="entry name" value="FIBRILLIN-RELATED"/>
    <property type="match status" value="1"/>
</dbReference>
<feature type="region of interest" description="Disordered" evidence="8">
    <location>
        <begin position="879"/>
        <end position="977"/>
    </location>
</feature>
<evidence type="ECO:0000256" key="8">
    <source>
        <dbReference type="SAM" id="MobiDB-lite"/>
    </source>
</evidence>
<dbReference type="InterPro" id="IPR000742">
    <property type="entry name" value="EGF"/>
</dbReference>
<keyword evidence="2" id="KW-0732">Signal</keyword>
<dbReference type="InterPro" id="IPR001881">
    <property type="entry name" value="EGF-like_Ca-bd_dom"/>
</dbReference>
<keyword evidence="9" id="KW-0812">Transmembrane</keyword>
<dbReference type="Pfam" id="PF07645">
    <property type="entry name" value="EGF_CA"/>
    <property type="match status" value="2"/>
</dbReference>
<dbReference type="PROSITE" id="PS01187">
    <property type="entry name" value="EGF_CA"/>
    <property type="match status" value="1"/>
</dbReference>
<evidence type="ECO:0000256" key="3">
    <source>
        <dbReference type="ARBA" id="ARBA00022737"/>
    </source>
</evidence>
<dbReference type="Proteomes" id="UP001516023">
    <property type="component" value="Unassembled WGS sequence"/>
</dbReference>
<dbReference type="SUPFAM" id="SSF57196">
    <property type="entry name" value="EGF/Laminin"/>
    <property type="match status" value="1"/>
</dbReference>